<dbReference type="GO" id="GO:0048015">
    <property type="term" value="P:phosphatidylinositol-mediated signaling"/>
    <property type="evidence" value="ECO:0007669"/>
    <property type="project" value="TreeGrafter"/>
</dbReference>
<comment type="caution">
    <text evidence="10">The sequence shown here is derived from an EMBL/GenBank/DDBJ whole genome shotgun (WGS) entry which is preliminary data.</text>
</comment>
<proteinExistence type="predicted"/>
<evidence type="ECO:0000256" key="7">
    <source>
        <dbReference type="RuleBase" id="RU361133"/>
    </source>
</evidence>
<dbReference type="SUPFAM" id="SSF51695">
    <property type="entry name" value="PLC-like phosphodiesterases"/>
    <property type="match status" value="1"/>
</dbReference>
<name>A0AAN7C2D9_9PEZI</name>
<evidence type="ECO:0000256" key="2">
    <source>
        <dbReference type="ARBA" id="ARBA00022801"/>
    </source>
</evidence>
<dbReference type="PRINTS" id="PR00390">
    <property type="entry name" value="PHPHLIPASEC"/>
</dbReference>
<dbReference type="InterPro" id="IPR035892">
    <property type="entry name" value="C2_domain_sf"/>
</dbReference>
<dbReference type="Gene3D" id="2.60.40.150">
    <property type="entry name" value="C2 domain"/>
    <property type="match status" value="1"/>
</dbReference>
<evidence type="ECO:0000256" key="3">
    <source>
        <dbReference type="ARBA" id="ARBA00022963"/>
    </source>
</evidence>
<protein>
    <recommendedName>
        <fullName evidence="7">Phosphoinositide phospholipase C</fullName>
        <ecNumber evidence="7">3.1.4.11</ecNumber>
    </recommendedName>
</protein>
<dbReference type="GO" id="GO:0004435">
    <property type="term" value="F:phosphatidylinositol-4,5-bisphosphate phospholipase C activity"/>
    <property type="evidence" value="ECO:0007669"/>
    <property type="project" value="UniProtKB-EC"/>
</dbReference>
<dbReference type="EC" id="3.1.4.11" evidence="7"/>
<dbReference type="PANTHER" id="PTHR10336:SF82">
    <property type="entry name" value="PHOSPHOINOSITIDE PHOSPHOLIPASE C"/>
    <property type="match status" value="1"/>
</dbReference>
<dbReference type="AlphaFoldDB" id="A0AAN7C2D9"/>
<feature type="region of interest" description="Disordered" evidence="8">
    <location>
        <begin position="228"/>
        <end position="262"/>
    </location>
</feature>
<dbReference type="Proteomes" id="UP001303760">
    <property type="component" value="Unassembled WGS sequence"/>
</dbReference>
<dbReference type="InterPro" id="IPR001711">
    <property type="entry name" value="PLipase_C_Pinositol-sp_Y"/>
</dbReference>
<dbReference type="Gene3D" id="3.20.20.190">
    <property type="entry name" value="Phosphatidylinositol (PI) phosphodiesterase"/>
    <property type="match status" value="2"/>
</dbReference>
<evidence type="ECO:0000313" key="10">
    <source>
        <dbReference type="EMBL" id="KAK4234103.1"/>
    </source>
</evidence>
<evidence type="ECO:0000256" key="8">
    <source>
        <dbReference type="SAM" id="MobiDB-lite"/>
    </source>
</evidence>
<dbReference type="EMBL" id="MU860416">
    <property type="protein sequence ID" value="KAK4234103.1"/>
    <property type="molecule type" value="Genomic_DNA"/>
</dbReference>
<dbReference type="SMART" id="SM00149">
    <property type="entry name" value="PLCYc"/>
    <property type="match status" value="1"/>
</dbReference>
<dbReference type="Pfam" id="PF00387">
    <property type="entry name" value="PI-PLC-Y"/>
    <property type="match status" value="1"/>
</dbReference>
<feature type="compositionally biased region" description="Polar residues" evidence="8">
    <location>
        <begin position="237"/>
        <end position="246"/>
    </location>
</feature>
<evidence type="ECO:0000256" key="6">
    <source>
        <dbReference type="ARBA" id="ARBA00059664"/>
    </source>
</evidence>
<dbReference type="SUPFAM" id="SSF49562">
    <property type="entry name" value="C2 domain (Calcium/lipid-binding domain, CaLB)"/>
    <property type="match status" value="1"/>
</dbReference>
<evidence type="ECO:0000259" key="9">
    <source>
        <dbReference type="PROSITE" id="PS50008"/>
    </source>
</evidence>
<reference evidence="10" key="2">
    <citation type="submission" date="2023-05" db="EMBL/GenBank/DDBJ databases">
        <authorList>
            <consortium name="Lawrence Berkeley National Laboratory"/>
            <person name="Steindorff A."/>
            <person name="Hensen N."/>
            <person name="Bonometti L."/>
            <person name="Westerberg I."/>
            <person name="Brannstrom I.O."/>
            <person name="Guillou S."/>
            <person name="Cros-Aarteil S."/>
            <person name="Calhoun S."/>
            <person name="Haridas S."/>
            <person name="Kuo A."/>
            <person name="Mondo S."/>
            <person name="Pangilinan J."/>
            <person name="Riley R."/>
            <person name="Labutti K."/>
            <person name="Andreopoulos B."/>
            <person name="Lipzen A."/>
            <person name="Chen C."/>
            <person name="Yanf M."/>
            <person name="Daum C."/>
            <person name="Ng V."/>
            <person name="Clum A."/>
            <person name="Ohm R."/>
            <person name="Martin F."/>
            <person name="Silar P."/>
            <person name="Natvig D."/>
            <person name="Lalanne C."/>
            <person name="Gautier V."/>
            <person name="Ament-Velasquez S.L."/>
            <person name="Kruys A."/>
            <person name="Hutchinson M.I."/>
            <person name="Powell A.J."/>
            <person name="Barry K."/>
            <person name="Miller A.N."/>
            <person name="Grigoriev I.V."/>
            <person name="Debuchy R."/>
            <person name="Gladieux P."/>
            <person name="Thoren M.H."/>
            <person name="Johannesson H."/>
        </authorList>
    </citation>
    <scope>NUCLEOTIDE SEQUENCE</scope>
    <source>
        <strain evidence="10">CBS 532.94</strain>
    </source>
</reference>
<dbReference type="InterPro" id="IPR017946">
    <property type="entry name" value="PLC-like_Pdiesterase_TIM-brl"/>
</dbReference>
<dbReference type="CDD" id="cd08598">
    <property type="entry name" value="PI-PLC1c_yeast"/>
    <property type="match status" value="1"/>
</dbReference>
<dbReference type="GO" id="GO:0051209">
    <property type="term" value="P:release of sequestered calcium ion into cytosol"/>
    <property type="evidence" value="ECO:0007669"/>
    <property type="project" value="TreeGrafter"/>
</dbReference>
<dbReference type="InterPro" id="IPR000909">
    <property type="entry name" value="PLipase_C_PInositol-sp_X_dom"/>
</dbReference>
<sequence>MMCLKFRKEKAKPRSNFIRRMTTIRGRGSPSHKGHAILDVVATALAGNLKALIGVDLTLDGTLKTFHECVKTHVRHVYDMARGRDRLLSREKFAAFLKLTQGVDDTEWLKCEKYTFDQFFYIWSHNESAWRASGKSSQDDLDATRPISHYFISSSHNTYLEGNQLSSKSSAEAYRAVLTNGCRCIEIDVWNGPLPRSPSKSPNPGHRRQFSSTSFSRAAGEKLEALMSVRASRQHSRSPSAVQTTFPAVDPRESGTTLDLKELSDRLELQSRDSSRSTLRVEPVVHHHGTMTSTVGFREVCRAIRESAFEKNPLPIIVSLEVGADREQQEVMVDIMKEEWAGLLLDKPFDFCDPYQRQPRLEELYNKILIKVKRLSDCRVEAEVERGRRAGISVIRSKPPICEALAALAIYTHSEHFEDESSLASRTPSHIFSLSEDSFLSLAEDTSKLHKLLMHNRDFFMRIYPKGLRVDSSNPDPTFHWRRGVQMVAMNWQKTDEGMMLNDAMFAGTNGWVLKPPDLRSDSSASDLSEMFHIRKRTLDLRITVFAGQFLPLPEDRRRSGGFGVVGDRKFRPKVKVELHVEKPHKSFDCAKETRPASTDNPDWGLYPASLDFVDVKNVVEELSFVRFKVEDSASSFRDDFVAWACIRLDRLQLGYRCVDLLHPVTRRPCNAQLFIKVEKILRE</sequence>
<dbReference type="PROSITE" id="PS50007">
    <property type="entry name" value="PIPLC_X_DOMAIN"/>
    <property type="match status" value="1"/>
</dbReference>
<comment type="catalytic activity">
    <reaction evidence="1 7">
        <text>a 1,2-diacyl-sn-glycero-3-phospho-(1D-myo-inositol-4,5-bisphosphate) + H2O = 1D-myo-inositol 1,4,5-trisphosphate + a 1,2-diacyl-sn-glycerol + H(+)</text>
        <dbReference type="Rhea" id="RHEA:33179"/>
        <dbReference type="ChEBI" id="CHEBI:15377"/>
        <dbReference type="ChEBI" id="CHEBI:15378"/>
        <dbReference type="ChEBI" id="CHEBI:17815"/>
        <dbReference type="ChEBI" id="CHEBI:58456"/>
        <dbReference type="ChEBI" id="CHEBI:203600"/>
        <dbReference type="EC" id="3.1.4.11"/>
    </reaction>
</comment>
<comment type="function">
    <text evidence="6">The production of the second messenger molecules diacylglycerol (DAG) and inositol 1,4,5-trisphosphate (IP3) is mediated by activated phosphatidylinositol-specific phospholipase C enzymes.</text>
</comment>
<keyword evidence="3 7" id="KW-0442">Lipid degradation</keyword>
<evidence type="ECO:0000256" key="4">
    <source>
        <dbReference type="ARBA" id="ARBA00023098"/>
    </source>
</evidence>
<feature type="domain" description="PI-PLC Y-box" evidence="9">
    <location>
        <begin position="405"/>
        <end position="520"/>
    </location>
</feature>
<dbReference type="CDD" id="cd00275">
    <property type="entry name" value="C2_PLC_like"/>
    <property type="match status" value="1"/>
</dbReference>
<dbReference type="PROSITE" id="PS50008">
    <property type="entry name" value="PIPLC_Y_DOMAIN"/>
    <property type="match status" value="1"/>
</dbReference>
<evidence type="ECO:0000256" key="1">
    <source>
        <dbReference type="ARBA" id="ARBA00001195"/>
    </source>
</evidence>
<dbReference type="InterPro" id="IPR001192">
    <property type="entry name" value="PI-PLC_fam"/>
</dbReference>
<evidence type="ECO:0000256" key="5">
    <source>
        <dbReference type="ARBA" id="ARBA00023224"/>
    </source>
</evidence>
<keyword evidence="5" id="KW-0807">Transducer</keyword>
<dbReference type="PANTHER" id="PTHR10336">
    <property type="entry name" value="PHOSPHOINOSITIDE-SPECIFIC PHOSPHOLIPASE C FAMILY PROTEIN"/>
    <property type="match status" value="1"/>
</dbReference>
<dbReference type="FunFam" id="3.20.20.190:FF:000039">
    <property type="entry name" value="Phosphoinositide phospholipase C"/>
    <property type="match status" value="1"/>
</dbReference>
<keyword evidence="11" id="KW-1185">Reference proteome</keyword>
<dbReference type="SMART" id="SM00148">
    <property type="entry name" value="PLCXc"/>
    <property type="match status" value="1"/>
</dbReference>
<reference evidence="10" key="1">
    <citation type="journal article" date="2023" name="Mol. Phylogenet. Evol.">
        <title>Genome-scale phylogeny and comparative genomics of the fungal order Sordariales.</title>
        <authorList>
            <person name="Hensen N."/>
            <person name="Bonometti L."/>
            <person name="Westerberg I."/>
            <person name="Brannstrom I.O."/>
            <person name="Guillou S."/>
            <person name="Cros-Aarteil S."/>
            <person name="Calhoun S."/>
            <person name="Haridas S."/>
            <person name="Kuo A."/>
            <person name="Mondo S."/>
            <person name="Pangilinan J."/>
            <person name="Riley R."/>
            <person name="LaButti K."/>
            <person name="Andreopoulos B."/>
            <person name="Lipzen A."/>
            <person name="Chen C."/>
            <person name="Yan M."/>
            <person name="Daum C."/>
            <person name="Ng V."/>
            <person name="Clum A."/>
            <person name="Steindorff A."/>
            <person name="Ohm R.A."/>
            <person name="Martin F."/>
            <person name="Silar P."/>
            <person name="Natvig D.O."/>
            <person name="Lalanne C."/>
            <person name="Gautier V."/>
            <person name="Ament-Velasquez S.L."/>
            <person name="Kruys A."/>
            <person name="Hutchinson M.I."/>
            <person name="Powell A.J."/>
            <person name="Barry K."/>
            <person name="Miller A.N."/>
            <person name="Grigoriev I.V."/>
            <person name="Debuchy R."/>
            <person name="Gladieux P."/>
            <person name="Hiltunen Thoren M."/>
            <person name="Johannesson H."/>
        </authorList>
    </citation>
    <scope>NUCLEOTIDE SEQUENCE</scope>
    <source>
        <strain evidence="10">CBS 532.94</strain>
    </source>
</reference>
<feature type="region of interest" description="Disordered" evidence="8">
    <location>
        <begin position="193"/>
        <end position="214"/>
    </location>
</feature>
<keyword evidence="2 7" id="KW-0378">Hydrolase</keyword>
<accession>A0AAN7C2D9</accession>
<evidence type="ECO:0000313" key="11">
    <source>
        <dbReference type="Proteomes" id="UP001303760"/>
    </source>
</evidence>
<dbReference type="Pfam" id="PF00388">
    <property type="entry name" value="PI-PLC-X"/>
    <property type="match status" value="1"/>
</dbReference>
<keyword evidence="4 7" id="KW-0443">Lipid metabolism</keyword>
<gene>
    <name evidence="10" type="ORF">C8A03DRAFT_38133</name>
</gene>
<dbReference type="GO" id="GO:0016042">
    <property type="term" value="P:lipid catabolic process"/>
    <property type="evidence" value="ECO:0007669"/>
    <property type="project" value="UniProtKB-KW"/>
</dbReference>
<organism evidence="10 11">
    <name type="scientific">Achaetomium macrosporum</name>
    <dbReference type="NCBI Taxonomy" id="79813"/>
    <lineage>
        <taxon>Eukaryota</taxon>
        <taxon>Fungi</taxon>
        <taxon>Dikarya</taxon>
        <taxon>Ascomycota</taxon>
        <taxon>Pezizomycotina</taxon>
        <taxon>Sordariomycetes</taxon>
        <taxon>Sordariomycetidae</taxon>
        <taxon>Sordariales</taxon>
        <taxon>Chaetomiaceae</taxon>
        <taxon>Achaetomium</taxon>
    </lineage>
</organism>